<feature type="compositionally biased region" description="Basic and acidic residues" evidence="2">
    <location>
        <begin position="332"/>
        <end position="347"/>
    </location>
</feature>
<evidence type="ECO:0000256" key="2">
    <source>
        <dbReference type="SAM" id="MobiDB-lite"/>
    </source>
</evidence>
<evidence type="ECO:0000313" key="4">
    <source>
        <dbReference type="EMBL" id="WOH00840.1"/>
    </source>
</evidence>
<reference evidence="4" key="1">
    <citation type="journal article" date="2016" name="Nat. Genet.">
        <title>A high-quality carrot genome assembly provides new insights into carotenoid accumulation and asterid genome evolution.</title>
        <authorList>
            <person name="Iorizzo M."/>
            <person name="Ellison S."/>
            <person name="Senalik D."/>
            <person name="Zeng P."/>
            <person name="Satapoomin P."/>
            <person name="Huang J."/>
            <person name="Bowman M."/>
            <person name="Iovene M."/>
            <person name="Sanseverino W."/>
            <person name="Cavagnaro P."/>
            <person name="Yildiz M."/>
            <person name="Macko-Podgorni A."/>
            <person name="Moranska E."/>
            <person name="Grzebelus E."/>
            <person name="Grzebelus D."/>
            <person name="Ashrafi H."/>
            <person name="Zheng Z."/>
            <person name="Cheng S."/>
            <person name="Spooner D."/>
            <person name="Van Deynze A."/>
            <person name="Simon P."/>
        </authorList>
    </citation>
    <scope>NUCLEOTIDE SEQUENCE</scope>
    <source>
        <tissue evidence="4">Leaf</tissue>
    </source>
</reference>
<feature type="coiled-coil region" evidence="1">
    <location>
        <begin position="424"/>
        <end position="451"/>
    </location>
</feature>
<keyword evidence="5" id="KW-1185">Reference proteome</keyword>
<gene>
    <name evidence="4" type="ORF">DCAR_0520216</name>
</gene>
<name>A0AAF0X3P8_DAUCS</name>
<feature type="domain" description="Myb/SANT-like DNA-binding" evidence="3">
    <location>
        <begin position="116"/>
        <end position="212"/>
    </location>
</feature>
<dbReference type="EMBL" id="CP093347">
    <property type="protein sequence ID" value="WOH00840.1"/>
    <property type="molecule type" value="Genomic_DNA"/>
</dbReference>
<accession>A0AAF0X3P8</accession>
<dbReference type="Proteomes" id="UP000077755">
    <property type="component" value="Chromosome 5"/>
</dbReference>
<evidence type="ECO:0000256" key="1">
    <source>
        <dbReference type="SAM" id="Coils"/>
    </source>
</evidence>
<evidence type="ECO:0000259" key="3">
    <source>
        <dbReference type="Pfam" id="PF13837"/>
    </source>
</evidence>
<dbReference type="Gene3D" id="1.10.10.60">
    <property type="entry name" value="Homeodomain-like"/>
    <property type="match status" value="1"/>
</dbReference>
<dbReference type="Pfam" id="PF13837">
    <property type="entry name" value="Myb_DNA-bind_4"/>
    <property type="match status" value="1"/>
</dbReference>
<evidence type="ECO:0000313" key="5">
    <source>
        <dbReference type="Proteomes" id="UP000077755"/>
    </source>
</evidence>
<dbReference type="AlphaFoldDB" id="A0AAF0X3P8"/>
<protein>
    <recommendedName>
        <fullName evidence="3">Myb/SANT-like DNA-binding domain-containing protein</fullName>
    </recommendedName>
</protein>
<feature type="compositionally biased region" description="Acidic residues" evidence="2">
    <location>
        <begin position="310"/>
        <end position="331"/>
    </location>
</feature>
<feature type="region of interest" description="Disordered" evidence="2">
    <location>
        <begin position="254"/>
        <end position="364"/>
    </location>
</feature>
<dbReference type="KEGG" id="dcr:108219919"/>
<sequence>MEGNGMPNGMFSGINSGMLGLEMSPQQYQHLQAQQNPQNPQNPNLSQQHPHTHHTMVSFGQNEVDHHHTQNQQAVKQGYPYGAKPRTQQLTFSDDDEAGVGAEDSGGKRNASPWQRMKWTDGMVKLLIMMVFYIGDDQGVSEGNDVAGKKKGGGGGGALQKKGKWKSVSKAMMERGFFVSPQQCEDKFNDLNKRYKRVNDILGKGTSCKVVENQSLLDTMDHLSPKMKEEVRKLLNSKHLFFREMCAYHTSCNGGAQHSAEAGADSSHVQQQQQQQQRRTCLHSSDNSPNVHNLGRTDTEGSKMMKGVSVEEEDDDEDDNDDEDEDNDEVEGGARGHEHESDLDVKITSHKRTRNETYAPDSNSFQEFNNELKYVIQDGTKSSWEKRQWMRIRLMQLEEHRMHHQCQAFELEKQKMKWLKFKHKKERDMEAERLANERMRLQNERMVLILRQKELELLDSQQQHQSCNRSSMAG</sequence>
<feature type="region of interest" description="Disordered" evidence="2">
    <location>
        <begin position="29"/>
        <end position="52"/>
    </location>
</feature>
<dbReference type="InterPro" id="IPR044822">
    <property type="entry name" value="Myb_DNA-bind_4"/>
</dbReference>
<proteinExistence type="predicted"/>
<organism evidence="4 5">
    <name type="scientific">Daucus carota subsp. sativus</name>
    <name type="common">Carrot</name>
    <dbReference type="NCBI Taxonomy" id="79200"/>
    <lineage>
        <taxon>Eukaryota</taxon>
        <taxon>Viridiplantae</taxon>
        <taxon>Streptophyta</taxon>
        <taxon>Embryophyta</taxon>
        <taxon>Tracheophyta</taxon>
        <taxon>Spermatophyta</taxon>
        <taxon>Magnoliopsida</taxon>
        <taxon>eudicotyledons</taxon>
        <taxon>Gunneridae</taxon>
        <taxon>Pentapetalae</taxon>
        <taxon>asterids</taxon>
        <taxon>campanulids</taxon>
        <taxon>Apiales</taxon>
        <taxon>Apiaceae</taxon>
        <taxon>Apioideae</taxon>
        <taxon>Scandiceae</taxon>
        <taxon>Daucinae</taxon>
        <taxon>Daucus</taxon>
        <taxon>Daucus sect. Daucus</taxon>
    </lineage>
</organism>
<reference evidence="4" key="2">
    <citation type="submission" date="2022-03" db="EMBL/GenBank/DDBJ databases">
        <title>Draft title - Genomic analysis of global carrot germplasm unveils the trajectory of domestication and the origin of high carotenoid orange carrot.</title>
        <authorList>
            <person name="Iorizzo M."/>
            <person name="Ellison S."/>
            <person name="Senalik D."/>
            <person name="Macko-Podgorni A."/>
            <person name="Grzebelus D."/>
            <person name="Bostan H."/>
            <person name="Rolling W."/>
            <person name="Curaba J."/>
            <person name="Simon P."/>
        </authorList>
    </citation>
    <scope>NUCLEOTIDE SEQUENCE</scope>
    <source>
        <tissue evidence="4">Leaf</tissue>
    </source>
</reference>
<feature type="compositionally biased region" description="Low complexity" evidence="2">
    <location>
        <begin position="29"/>
        <end position="49"/>
    </location>
</feature>
<dbReference type="PANTHER" id="PTHR46327:SF2">
    <property type="entry name" value="SEQUENCE-SPECIFIC DNA BINDING TRANSCRIPTION FACTOR"/>
    <property type="match status" value="1"/>
</dbReference>
<keyword evidence="1" id="KW-0175">Coiled coil</keyword>
<feature type="compositionally biased region" description="Polar residues" evidence="2">
    <location>
        <begin position="278"/>
        <end position="291"/>
    </location>
</feature>
<dbReference type="PANTHER" id="PTHR46327">
    <property type="entry name" value="F16F4.11 PROTEIN-RELATED"/>
    <property type="match status" value="1"/>
</dbReference>